<dbReference type="EMBL" id="JBHSPA010000007">
    <property type="protein sequence ID" value="MFC5823274.1"/>
    <property type="molecule type" value="Genomic_DNA"/>
</dbReference>
<gene>
    <name evidence="1" type="ORF">ACFPZ3_05360</name>
</gene>
<organism evidence="1 2">
    <name type="scientific">Nonomuraea insulae</name>
    <dbReference type="NCBI Taxonomy" id="1616787"/>
    <lineage>
        <taxon>Bacteria</taxon>
        <taxon>Bacillati</taxon>
        <taxon>Actinomycetota</taxon>
        <taxon>Actinomycetes</taxon>
        <taxon>Streptosporangiales</taxon>
        <taxon>Streptosporangiaceae</taxon>
        <taxon>Nonomuraea</taxon>
    </lineage>
</organism>
<protein>
    <submittedName>
        <fullName evidence="1">Uncharacterized protein</fullName>
    </submittedName>
</protein>
<dbReference type="RefSeq" id="WP_379512812.1">
    <property type="nucleotide sequence ID" value="NZ_JBHSPA010000007.1"/>
</dbReference>
<proteinExistence type="predicted"/>
<accession>A0ABW1CDV5</accession>
<name>A0ABW1CDV5_9ACTN</name>
<reference evidence="2" key="1">
    <citation type="journal article" date="2019" name="Int. J. Syst. Evol. Microbiol.">
        <title>The Global Catalogue of Microorganisms (GCM) 10K type strain sequencing project: providing services to taxonomists for standard genome sequencing and annotation.</title>
        <authorList>
            <consortium name="The Broad Institute Genomics Platform"/>
            <consortium name="The Broad Institute Genome Sequencing Center for Infectious Disease"/>
            <person name="Wu L."/>
            <person name="Ma J."/>
        </authorList>
    </citation>
    <scope>NUCLEOTIDE SEQUENCE [LARGE SCALE GENOMIC DNA]</scope>
    <source>
        <strain evidence="2">CCUG 53903</strain>
    </source>
</reference>
<dbReference type="Proteomes" id="UP001596058">
    <property type="component" value="Unassembled WGS sequence"/>
</dbReference>
<evidence type="ECO:0000313" key="1">
    <source>
        <dbReference type="EMBL" id="MFC5823274.1"/>
    </source>
</evidence>
<evidence type="ECO:0000313" key="2">
    <source>
        <dbReference type="Proteomes" id="UP001596058"/>
    </source>
</evidence>
<keyword evidence="2" id="KW-1185">Reference proteome</keyword>
<comment type="caution">
    <text evidence="1">The sequence shown here is derived from an EMBL/GenBank/DDBJ whole genome shotgun (WGS) entry which is preliminary data.</text>
</comment>
<sequence>MEELAAGDADPALTAFELGFYQDGIRCRTPLGASWNVRFERVPPVRAFRWPKGWGQLRRLVLLGDERR</sequence>